<organism evidence="1 2">
    <name type="scientific">Brassica cretica</name>
    <name type="common">Mustard</name>
    <dbReference type="NCBI Taxonomy" id="69181"/>
    <lineage>
        <taxon>Eukaryota</taxon>
        <taxon>Viridiplantae</taxon>
        <taxon>Streptophyta</taxon>
        <taxon>Embryophyta</taxon>
        <taxon>Tracheophyta</taxon>
        <taxon>Spermatophyta</taxon>
        <taxon>Magnoliopsida</taxon>
        <taxon>eudicotyledons</taxon>
        <taxon>Gunneridae</taxon>
        <taxon>Pentapetalae</taxon>
        <taxon>rosids</taxon>
        <taxon>malvids</taxon>
        <taxon>Brassicales</taxon>
        <taxon>Brassicaceae</taxon>
        <taxon>Brassiceae</taxon>
        <taxon>Brassica</taxon>
    </lineage>
</organism>
<evidence type="ECO:0000313" key="1">
    <source>
        <dbReference type="EMBL" id="KAF2540260.1"/>
    </source>
</evidence>
<sequence length="65" mass="7116">MAMDSGESFNGELEGEDGNVPLADLLPSFLVKPASIVTVMEKISYKPQSTSFKILHINLDDVNYV</sequence>
<name>A0A8S9G2Y8_BRACR</name>
<comment type="caution">
    <text evidence="1">The sequence shown here is derived from an EMBL/GenBank/DDBJ whole genome shotgun (WGS) entry which is preliminary data.</text>
</comment>
<gene>
    <name evidence="1" type="ORF">F2Q68_00030466</name>
</gene>
<reference evidence="1" key="1">
    <citation type="submission" date="2019-12" db="EMBL/GenBank/DDBJ databases">
        <title>Genome sequencing and annotation of Brassica cretica.</title>
        <authorList>
            <person name="Studholme D.J."/>
            <person name="Sarris P.F."/>
        </authorList>
    </citation>
    <scope>NUCLEOTIDE SEQUENCE</scope>
    <source>
        <strain evidence="1">PFS-001/15</strain>
        <tissue evidence="1">Leaf</tissue>
    </source>
</reference>
<dbReference type="AlphaFoldDB" id="A0A8S9G2Y8"/>
<protein>
    <submittedName>
        <fullName evidence="1">Uncharacterized protein</fullName>
    </submittedName>
</protein>
<accession>A0A8S9G2Y8</accession>
<evidence type="ECO:0000313" key="2">
    <source>
        <dbReference type="Proteomes" id="UP000712281"/>
    </source>
</evidence>
<dbReference type="Proteomes" id="UP000712281">
    <property type="component" value="Unassembled WGS sequence"/>
</dbReference>
<dbReference type="EMBL" id="QGKW02002005">
    <property type="protein sequence ID" value="KAF2540260.1"/>
    <property type="molecule type" value="Genomic_DNA"/>
</dbReference>
<proteinExistence type="predicted"/>